<evidence type="ECO:0000256" key="4">
    <source>
        <dbReference type="ARBA" id="ARBA00023187"/>
    </source>
</evidence>
<protein>
    <recommendedName>
        <fullName evidence="8">Pre-mRNA-processing factor 39</fullName>
    </recommendedName>
</protein>
<dbReference type="Proteomes" id="UP000262825">
    <property type="component" value="Unassembled WGS sequence"/>
</dbReference>
<keyword evidence="2" id="KW-0507">mRNA processing</keyword>
<keyword evidence="5" id="KW-0539">Nucleus</keyword>
<keyword evidence="4" id="KW-0508">mRNA splicing</keyword>
<evidence type="ECO:0008006" key="8">
    <source>
        <dbReference type="Google" id="ProtNLM"/>
    </source>
</evidence>
<dbReference type="AlphaFoldDB" id="A0A376B7C0"/>
<name>A0A376B7C0_9ASCO</name>
<dbReference type="PANTHER" id="PTHR17204:SF23">
    <property type="entry name" value="U1 SMALL NUCLEAR RIBONUCLEOPROTEIN COMPONENT PRP42"/>
    <property type="match status" value="1"/>
</dbReference>
<sequence length="600" mass="71975">MNTNSNNANAVNSLQNDTLYSKLVNNLISNPLRLVTWEKLINHLIDNYATPLNKSLPKEIHGLIKSTYDQILIQFPYLENYYIDYAMFEFKLGNISETQKIFEKGLKITNNRSLLLWIEFLKFLNKVSSNKKKVTKYYELADTCIGLHYYSGPFWELYLNFIRENYGCNNNGNIQYLKLLRKILEIPQYDFAKFYSMWLDEIDKINDLSELFKFAPKEEWSTKFEIDLQSHSQKKLLNSIRKGPILFDLKQKLKKIFQELYICVEFKVMEIYQLFELPLSANHLTPAYYYTSIESINSKKNLDVWLKYIQYCIDLSSFPEDYSLVMLNFQRCLMTNLCHLDVIWLKYSQWLIKECNDYFGALDVLWQSLRFIRKNNDKIVIKMSDIMIILNTTNEGTELRKLWSDYVSIDACELSTFIKYFEYMNFLNNTKENNQPQHKMDTTRLIIDRIIQRKEIALLDYVSKNCQNNYFKVILQKQGEKNMDKLINHEKFWYFYCEYIWLMDPQLRNFEQKRSFILNNIIPQSLEMFIKSYTHYKNVKLEGRDNNAKRKNAKSKKLKKYLDINLLIPMLEQFIINYLMEDLTTFHKLINNCLKKIENV</sequence>
<dbReference type="Pfam" id="PF23240">
    <property type="entry name" value="HAT_PRP39_N"/>
    <property type="match status" value="1"/>
</dbReference>
<reference evidence="7" key="1">
    <citation type="submission" date="2018-06" db="EMBL/GenBank/DDBJ databases">
        <authorList>
            <person name="Guldener U."/>
        </authorList>
    </citation>
    <scope>NUCLEOTIDE SEQUENCE [LARGE SCALE GENOMIC DNA]</scope>
    <source>
        <strain evidence="7">UTAD17</strain>
    </source>
</reference>
<evidence type="ECO:0000256" key="2">
    <source>
        <dbReference type="ARBA" id="ARBA00022664"/>
    </source>
</evidence>
<dbReference type="OrthoDB" id="10265668at2759"/>
<dbReference type="InterPro" id="IPR003107">
    <property type="entry name" value="HAT"/>
</dbReference>
<dbReference type="Gene3D" id="1.25.40.10">
    <property type="entry name" value="Tetratricopeptide repeat domain"/>
    <property type="match status" value="1"/>
</dbReference>
<dbReference type="VEuPathDB" id="FungiDB:SCODWIG_02303"/>
<accession>A0A376B7C0</accession>
<evidence type="ECO:0000256" key="3">
    <source>
        <dbReference type="ARBA" id="ARBA00022737"/>
    </source>
</evidence>
<organism evidence="6 7">
    <name type="scientific">Saccharomycodes ludwigii</name>
    <dbReference type="NCBI Taxonomy" id="36035"/>
    <lineage>
        <taxon>Eukaryota</taxon>
        <taxon>Fungi</taxon>
        <taxon>Dikarya</taxon>
        <taxon>Ascomycota</taxon>
        <taxon>Saccharomycotina</taxon>
        <taxon>Saccharomycetes</taxon>
        <taxon>Saccharomycodales</taxon>
        <taxon>Saccharomycodaceae</taxon>
        <taxon>Saccharomycodes</taxon>
    </lineage>
</organism>
<evidence type="ECO:0000313" key="7">
    <source>
        <dbReference type="Proteomes" id="UP000262825"/>
    </source>
</evidence>
<dbReference type="SUPFAM" id="SSF48452">
    <property type="entry name" value="TPR-like"/>
    <property type="match status" value="1"/>
</dbReference>
<dbReference type="GO" id="GO:0000395">
    <property type="term" value="P:mRNA 5'-splice site recognition"/>
    <property type="evidence" value="ECO:0007669"/>
    <property type="project" value="TreeGrafter"/>
</dbReference>
<dbReference type="InterPro" id="IPR011990">
    <property type="entry name" value="TPR-like_helical_dom_sf"/>
</dbReference>
<dbReference type="SMART" id="SM00386">
    <property type="entry name" value="HAT"/>
    <property type="match status" value="4"/>
</dbReference>
<keyword evidence="7" id="KW-1185">Reference proteome</keyword>
<keyword evidence="3" id="KW-0677">Repeat</keyword>
<dbReference type="PANTHER" id="PTHR17204">
    <property type="entry name" value="PRE-MRNA PROCESSING PROTEIN PRP39-RELATED"/>
    <property type="match status" value="1"/>
</dbReference>
<evidence type="ECO:0000256" key="5">
    <source>
        <dbReference type="ARBA" id="ARBA00023242"/>
    </source>
</evidence>
<evidence type="ECO:0000256" key="1">
    <source>
        <dbReference type="ARBA" id="ARBA00004123"/>
    </source>
</evidence>
<gene>
    <name evidence="6" type="ORF">SCODWIG_02303</name>
</gene>
<dbReference type="GO" id="GO:0005685">
    <property type="term" value="C:U1 snRNP"/>
    <property type="evidence" value="ECO:0007669"/>
    <property type="project" value="TreeGrafter"/>
</dbReference>
<dbReference type="EMBL" id="UFAJ01000383">
    <property type="protein sequence ID" value="SSD60542.1"/>
    <property type="molecule type" value="Genomic_DNA"/>
</dbReference>
<dbReference type="GO" id="GO:0000243">
    <property type="term" value="C:commitment complex"/>
    <property type="evidence" value="ECO:0007669"/>
    <property type="project" value="TreeGrafter"/>
</dbReference>
<dbReference type="GO" id="GO:0071004">
    <property type="term" value="C:U2-type prespliceosome"/>
    <property type="evidence" value="ECO:0007669"/>
    <property type="project" value="TreeGrafter"/>
</dbReference>
<evidence type="ECO:0000313" key="6">
    <source>
        <dbReference type="EMBL" id="SSD60542.1"/>
    </source>
</evidence>
<dbReference type="GO" id="GO:0030627">
    <property type="term" value="F:pre-mRNA 5'-splice site binding"/>
    <property type="evidence" value="ECO:0007669"/>
    <property type="project" value="TreeGrafter"/>
</dbReference>
<comment type="subcellular location">
    <subcellularLocation>
        <location evidence="1">Nucleus</location>
    </subcellularLocation>
</comment>
<proteinExistence type="predicted"/>